<evidence type="ECO:0000256" key="2">
    <source>
        <dbReference type="SAM" id="Phobius"/>
    </source>
</evidence>
<sequence length="503" mass="56623">ILYIKRRSDIVTDSIPNPECINYATLQVYYLIIMSLSKSRQRFISLLLPIFFIACFQWNTFTVATNQTKDVRELVSVWFDSPLTKNSRNSKNNLEVMIKLVAEQYGGISMDNVPILEQLFPPENITDSTTQIPIVAAEYNNQSSADKRIKTMVSFDLSPSSRIDFLVAKNYADEANKLFPGTVDTLLLHHDDYLRVNERSRIGHRNLPTELHSAWDSLNKSKSSSTNNTRYKLGVTISYSLCATRKDENSTEILSKFVEYADAVMPVIYVKSPRLTSCEEHDKQLELLHNCEQQLQKLKPNVETIPIVMCQRPDSRSVAEFSRCWQLMIDWVIRNERKKTADEISPACTVSNRWTTTKAPNLVGKLNVANLLNTTTESSITTESSVTKKNESQVLNTTNIKTEEKHKGFKTDSVDPKPNSASGPLHSFSQSAVVKGNEDFKNKKYNDQQDGGISTGYIAMITVIVLVCLVLAGFGGAYFYKRGGNLGTGSYSRAEGDEHYGLL</sequence>
<feature type="region of interest" description="Disordered" evidence="1">
    <location>
        <begin position="383"/>
        <end position="427"/>
    </location>
</feature>
<organism evidence="3 4">
    <name type="scientific">Orchesella cincta</name>
    <name type="common">Springtail</name>
    <name type="synonym">Podura cincta</name>
    <dbReference type="NCBI Taxonomy" id="48709"/>
    <lineage>
        <taxon>Eukaryota</taxon>
        <taxon>Metazoa</taxon>
        <taxon>Ecdysozoa</taxon>
        <taxon>Arthropoda</taxon>
        <taxon>Hexapoda</taxon>
        <taxon>Collembola</taxon>
        <taxon>Entomobryomorpha</taxon>
        <taxon>Entomobryoidea</taxon>
        <taxon>Orchesellidae</taxon>
        <taxon>Orchesellinae</taxon>
        <taxon>Orchesella</taxon>
    </lineage>
</organism>
<feature type="non-terminal residue" evidence="3">
    <location>
        <position position="1"/>
    </location>
</feature>
<evidence type="ECO:0000313" key="3">
    <source>
        <dbReference type="EMBL" id="ODM88765.1"/>
    </source>
</evidence>
<feature type="compositionally biased region" description="Basic and acidic residues" evidence="1">
    <location>
        <begin position="401"/>
        <end position="415"/>
    </location>
</feature>
<accession>A0A1D2M719</accession>
<keyword evidence="2" id="KW-0472">Membrane</keyword>
<proteinExistence type="predicted"/>
<reference evidence="3 4" key="1">
    <citation type="journal article" date="2016" name="Genome Biol. Evol.">
        <title>Gene Family Evolution Reflects Adaptation to Soil Environmental Stressors in the Genome of the Collembolan Orchesella cincta.</title>
        <authorList>
            <person name="Faddeeva-Vakhrusheva A."/>
            <person name="Derks M.F."/>
            <person name="Anvar S.Y."/>
            <person name="Agamennone V."/>
            <person name="Suring W."/>
            <person name="Smit S."/>
            <person name="van Straalen N.M."/>
            <person name="Roelofs D."/>
        </authorList>
    </citation>
    <scope>NUCLEOTIDE SEQUENCE [LARGE SCALE GENOMIC DNA]</scope>
    <source>
        <tissue evidence="3">Mixed pool</tissue>
    </source>
</reference>
<protein>
    <submittedName>
        <fullName evidence="3">Uncharacterized protein</fullName>
    </submittedName>
</protein>
<comment type="caution">
    <text evidence="3">The sequence shown here is derived from an EMBL/GenBank/DDBJ whole genome shotgun (WGS) entry which is preliminary data.</text>
</comment>
<feature type="transmembrane region" description="Helical" evidence="2">
    <location>
        <begin position="43"/>
        <end position="61"/>
    </location>
</feature>
<gene>
    <name evidence="3" type="ORF">Ocin01_17917</name>
</gene>
<dbReference type="Proteomes" id="UP000094527">
    <property type="component" value="Unassembled WGS sequence"/>
</dbReference>
<dbReference type="EMBL" id="LJIJ01003220">
    <property type="protein sequence ID" value="ODM88765.1"/>
    <property type="molecule type" value="Genomic_DNA"/>
</dbReference>
<keyword evidence="2" id="KW-1133">Transmembrane helix</keyword>
<keyword evidence="2" id="KW-0812">Transmembrane</keyword>
<feature type="transmembrane region" description="Helical" evidence="2">
    <location>
        <begin position="457"/>
        <end position="480"/>
    </location>
</feature>
<name>A0A1D2M719_ORCCI</name>
<evidence type="ECO:0000256" key="1">
    <source>
        <dbReference type="SAM" id="MobiDB-lite"/>
    </source>
</evidence>
<evidence type="ECO:0000313" key="4">
    <source>
        <dbReference type="Proteomes" id="UP000094527"/>
    </source>
</evidence>
<keyword evidence="4" id="KW-1185">Reference proteome</keyword>
<dbReference type="AlphaFoldDB" id="A0A1D2M719"/>